<keyword evidence="1" id="KW-0479">Metal-binding</keyword>
<proteinExistence type="predicted"/>
<organism evidence="3 4">
    <name type="scientific">Invertebrate iridovirus 25</name>
    <dbReference type="NCBI Taxonomy" id="1301280"/>
    <lineage>
        <taxon>Viruses</taxon>
        <taxon>Varidnaviria</taxon>
        <taxon>Bamfordvirae</taxon>
        <taxon>Nucleocytoviricota</taxon>
        <taxon>Megaviricetes</taxon>
        <taxon>Pimascovirales</taxon>
        <taxon>Pimascovirales incertae sedis</taxon>
        <taxon>Iridoviridae</taxon>
        <taxon>Betairidovirinae</taxon>
        <taxon>Chloriridovirus</taxon>
        <taxon>Chloriridovirus simulium2</taxon>
    </lineage>
</organism>
<evidence type="ECO:0000313" key="4">
    <source>
        <dbReference type="Proteomes" id="UP000097612"/>
    </source>
</evidence>
<evidence type="ECO:0000313" key="3">
    <source>
        <dbReference type="EMBL" id="CCV02058.1"/>
    </source>
</evidence>
<reference evidence="3 4" key="1">
    <citation type="journal article" date="2013" name="Arch. Virol.">
        <title>Complete genome sequence of invertebrate iridovirus IIV-25 isolated from a blackfly larva.</title>
        <authorList>
            <person name="Piegu B."/>
            <person name="Guizard S."/>
            <person name="Spears T."/>
            <person name="Cruaud C."/>
            <person name="Couloux A."/>
            <person name="Bideshi D.K."/>
            <person name="Federici B.A."/>
            <person name="Bigot Y."/>
        </authorList>
    </citation>
    <scope>NUCLEOTIDE SEQUENCE [LARGE SCALE GENOMIC DNA]</scope>
</reference>
<feature type="domain" description="RING-type" evidence="2">
    <location>
        <begin position="216"/>
        <end position="251"/>
    </location>
</feature>
<dbReference type="RefSeq" id="YP_009010573.1">
    <property type="nucleotide sequence ID" value="NC_023613.1"/>
</dbReference>
<name>W8W1I0_9VIRU</name>
<dbReference type="InterPro" id="IPR013083">
    <property type="entry name" value="Znf_RING/FYVE/PHD"/>
</dbReference>
<keyword evidence="4" id="KW-1185">Reference proteome</keyword>
<dbReference type="SUPFAM" id="SSF57850">
    <property type="entry name" value="RING/U-box"/>
    <property type="match status" value="1"/>
</dbReference>
<keyword evidence="1" id="KW-0863">Zinc-finger</keyword>
<dbReference type="EMBL" id="HF920635">
    <property type="protein sequence ID" value="CCV02058.1"/>
    <property type="molecule type" value="Genomic_DNA"/>
</dbReference>
<dbReference type="PROSITE" id="PS50089">
    <property type="entry name" value="ZF_RING_2"/>
    <property type="match status" value="1"/>
</dbReference>
<dbReference type="CDD" id="cd16449">
    <property type="entry name" value="RING-HC"/>
    <property type="match status" value="1"/>
</dbReference>
<sequence>MEVLRRYTLAELRQISIYLSEFQRCDWVAPENIRQKKCWLNTAVQMCAQKNPENPYEYITRIRRNIRWFIDHKINFRREMGIKTSFYEKIVYDFLRDVTPSTIYFEDFQGRGITIEKRDMIFSNNITVEFERRPTTLIDDNETQFDSDITQFDSDITQFDSDITQLTASIAQISLSVAQIIDTIDLTEVSPQIQTPRITTGNGDEEVTEETRGLECKICTINKICIVLVGCGHTFCNSCTTRFENKCASCRKPFTNANKVRMYI</sequence>
<evidence type="ECO:0000256" key="1">
    <source>
        <dbReference type="PROSITE-ProRule" id="PRU00175"/>
    </source>
</evidence>
<dbReference type="GO" id="GO:0008270">
    <property type="term" value="F:zinc ion binding"/>
    <property type="evidence" value="ECO:0007669"/>
    <property type="project" value="UniProtKB-KW"/>
</dbReference>
<gene>
    <name evidence="3" type="primary">040R</name>
    <name evidence="3" type="ORF">IIV25_040R</name>
</gene>
<dbReference type="OrthoDB" id="9255at10239"/>
<dbReference type="InterPro" id="IPR001841">
    <property type="entry name" value="Znf_RING"/>
</dbReference>
<dbReference type="GeneID" id="18501412"/>
<keyword evidence="1" id="KW-0862">Zinc</keyword>
<dbReference type="KEGG" id="vg:18501412"/>
<protein>
    <recommendedName>
        <fullName evidence="2">RING-type domain-containing protein</fullName>
    </recommendedName>
</protein>
<dbReference type="Gene3D" id="3.30.40.10">
    <property type="entry name" value="Zinc/RING finger domain, C3HC4 (zinc finger)"/>
    <property type="match status" value="1"/>
</dbReference>
<evidence type="ECO:0000259" key="2">
    <source>
        <dbReference type="PROSITE" id="PS50089"/>
    </source>
</evidence>
<accession>W8W1I0</accession>
<dbReference type="Pfam" id="PF13920">
    <property type="entry name" value="zf-C3HC4_3"/>
    <property type="match status" value="1"/>
</dbReference>
<dbReference type="Proteomes" id="UP000097612">
    <property type="component" value="Segment"/>
</dbReference>